<gene>
    <name evidence="1" type="ORF">SAMN04487977_10366</name>
</gene>
<dbReference type="Proteomes" id="UP000182360">
    <property type="component" value="Unassembled WGS sequence"/>
</dbReference>
<dbReference type="RefSeq" id="WP_074642106.1">
    <property type="nucleotide sequence ID" value="NZ_FOFU01000003.1"/>
</dbReference>
<sequence>MKKLAIIFFLIFTFCFTLSAKEDFFSFSAGLSSGVPVYGRNSVVSTGSEIEKGNRVILGSTIAANLNVLKQISFYLGNDILWDITWNASDKSSKLHVSFPLGIKIYPGIGGLNAGLAYTLGFRADNITVQELGDYNAITPWGNGFKFQVEYNFAHEGKSKYYPSIGGYWNLMPRGNNSYDNLIVLYVAANF</sequence>
<proteinExistence type="predicted"/>
<organism evidence="1 2">
    <name type="scientific">Treponema bryantii</name>
    <dbReference type="NCBI Taxonomy" id="163"/>
    <lineage>
        <taxon>Bacteria</taxon>
        <taxon>Pseudomonadati</taxon>
        <taxon>Spirochaetota</taxon>
        <taxon>Spirochaetia</taxon>
        <taxon>Spirochaetales</taxon>
        <taxon>Treponemataceae</taxon>
        <taxon>Treponema</taxon>
    </lineage>
</organism>
<reference evidence="1 2" key="1">
    <citation type="submission" date="2016-10" db="EMBL/GenBank/DDBJ databases">
        <authorList>
            <person name="de Groot N.N."/>
        </authorList>
    </citation>
    <scope>NUCLEOTIDE SEQUENCE [LARGE SCALE GENOMIC DNA]</scope>
    <source>
        <strain evidence="1 2">B25</strain>
    </source>
</reference>
<accession>A0A1H9E8S0</accession>
<evidence type="ECO:0008006" key="3">
    <source>
        <dbReference type="Google" id="ProtNLM"/>
    </source>
</evidence>
<keyword evidence="2" id="KW-1185">Reference proteome</keyword>
<protein>
    <recommendedName>
        <fullName evidence="3">Outer membrane protein beta-barrel domain-containing protein</fullName>
    </recommendedName>
</protein>
<dbReference type="EMBL" id="FOFU01000003">
    <property type="protein sequence ID" value="SEQ22059.1"/>
    <property type="molecule type" value="Genomic_DNA"/>
</dbReference>
<evidence type="ECO:0000313" key="1">
    <source>
        <dbReference type="EMBL" id="SEQ22059.1"/>
    </source>
</evidence>
<name>A0A1H9E8S0_9SPIR</name>
<dbReference type="AlphaFoldDB" id="A0A1H9E8S0"/>
<dbReference type="STRING" id="163.SAMN04487775_10562"/>
<evidence type="ECO:0000313" key="2">
    <source>
        <dbReference type="Proteomes" id="UP000182360"/>
    </source>
</evidence>
<dbReference type="OrthoDB" id="358677at2"/>